<proteinExistence type="predicted"/>
<reference evidence="1 2" key="1">
    <citation type="submission" date="2018-03" db="EMBL/GenBank/DDBJ databases">
        <title>Genome sequencing of Melaminivora sp.</title>
        <authorList>
            <person name="Kim S.-J."/>
            <person name="Heo J."/>
            <person name="Ahn J.-H."/>
            <person name="Kwon S.-W."/>
        </authorList>
    </citation>
    <scope>NUCLEOTIDE SEQUENCE [LARGE SCALE GENOMIC DNA]</scope>
    <source>
        <strain evidence="1 2">SC2-9</strain>
    </source>
</reference>
<sequence>MSRWRAGAAYHRRRPFRLPPLRVPPSMSDADASALISALGESIGIPGLRLDAQGCCRLLFDGDQIVELHPAPAQGRWVIACTLHGRRPEGEFVRALLEGNHMGAGFGGGWAGLDDQGRAVLHLPLAWAEASAAALLQAIELVLQHAERWQQRMADHRAAVSQTSRMMDWAQRI</sequence>
<dbReference type="SUPFAM" id="SSF69635">
    <property type="entry name" value="Type III secretory system chaperone-like"/>
    <property type="match status" value="1"/>
</dbReference>
<protein>
    <recommendedName>
        <fullName evidence="3">Type III secretion system chaperone</fullName>
    </recommendedName>
</protein>
<dbReference type="InterPro" id="IPR010261">
    <property type="entry name" value="Tir_chaperone"/>
</dbReference>
<organism evidence="1 2">
    <name type="scientific">Melaminivora suipulveris</name>
    <dbReference type="NCBI Taxonomy" id="2109913"/>
    <lineage>
        <taxon>Bacteria</taxon>
        <taxon>Pseudomonadati</taxon>
        <taxon>Pseudomonadota</taxon>
        <taxon>Betaproteobacteria</taxon>
        <taxon>Burkholderiales</taxon>
        <taxon>Comamonadaceae</taxon>
        <taxon>Melaminivora</taxon>
    </lineage>
</organism>
<dbReference type="Gene3D" id="3.30.1460.10">
    <property type="match status" value="1"/>
</dbReference>
<dbReference type="Pfam" id="PF05932">
    <property type="entry name" value="CesT"/>
    <property type="match status" value="1"/>
</dbReference>
<evidence type="ECO:0008006" key="3">
    <source>
        <dbReference type="Google" id="ProtNLM"/>
    </source>
</evidence>
<dbReference type="AlphaFoldDB" id="A0A2R3QFQ1"/>
<keyword evidence="2" id="KW-1185">Reference proteome</keyword>
<name>A0A2R3QFQ1_9BURK</name>
<dbReference type="GO" id="GO:0030254">
    <property type="term" value="P:protein secretion by the type III secretion system"/>
    <property type="evidence" value="ECO:0007669"/>
    <property type="project" value="InterPro"/>
</dbReference>
<dbReference type="KEGG" id="mela:C6568_16065"/>
<dbReference type="Proteomes" id="UP000237925">
    <property type="component" value="Chromosome"/>
</dbReference>
<evidence type="ECO:0000313" key="1">
    <source>
        <dbReference type="EMBL" id="AVO50580.1"/>
    </source>
</evidence>
<gene>
    <name evidence="1" type="ORF">C6568_16065</name>
</gene>
<accession>A0A2R3QFQ1</accession>
<dbReference type="EMBL" id="CP027667">
    <property type="protein sequence ID" value="AVO50580.1"/>
    <property type="molecule type" value="Genomic_DNA"/>
</dbReference>
<dbReference type="CDD" id="cd16364">
    <property type="entry name" value="T3SC_I-like"/>
    <property type="match status" value="1"/>
</dbReference>
<evidence type="ECO:0000313" key="2">
    <source>
        <dbReference type="Proteomes" id="UP000237925"/>
    </source>
</evidence>